<evidence type="ECO:0000313" key="1">
    <source>
        <dbReference type="EMBL" id="RBP00085.1"/>
    </source>
</evidence>
<organism evidence="1 2">
    <name type="scientific">Rossellomorea aquimaris</name>
    <dbReference type="NCBI Taxonomy" id="189382"/>
    <lineage>
        <taxon>Bacteria</taxon>
        <taxon>Bacillati</taxon>
        <taxon>Bacillota</taxon>
        <taxon>Bacilli</taxon>
        <taxon>Bacillales</taxon>
        <taxon>Bacillaceae</taxon>
        <taxon>Rossellomorea</taxon>
    </lineage>
</organism>
<evidence type="ECO:0008006" key="3">
    <source>
        <dbReference type="Google" id="ProtNLM"/>
    </source>
</evidence>
<protein>
    <recommendedName>
        <fullName evidence="3">RNA polymerase subunit sigma-70</fullName>
    </recommendedName>
</protein>
<dbReference type="AlphaFoldDB" id="A0A366EF43"/>
<comment type="caution">
    <text evidence="1">The sequence shown here is derived from an EMBL/GenBank/DDBJ whole genome shotgun (WGS) entry which is preliminary data.</text>
</comment>
<name>A0A366EF43_9BACI</name>
<sequence length="71" mass="8319">MIELRIVLERMMELRSSEKGFMNANGDNQLFGVDFHQFLEREKDALNVELASEFGLSLKEVKLLKKKMERS</sequence>
<dbReference type="Proteomes" id="UP000252118">
    <property type="component" value="Unassembled WGS sequence"/>
</dbReference>
<proteinExistence type="predicted"/>
<gene>
    <name evidence="1" type="ORF">DET59_1277</name>
</gene>
<accession>A0A366EF43</accession>
<dbReference type="EMBL" id="QNRJ01000027">
    <property type="protein sequence ID" value="RBP00085.1"/>
    <property type="molecule type" value="Genomic_DNA"/>
</dbReference>
<evidence type="ECO:0000313" key="2">
    <source>
        <dbReference type="Proteomes" id="UP000252118"/>
    </source>
</evidence>
<reference evidence="1 2" key="1">
    <citation type="submission" date="2018-06" db="EMBL/GenBank/DDBJ databases">
        <title>Freshwater and sediment microbial communities from various areas in North America, analyzing microbe dynamics in response to fracking.</title>
        <authorList>
            <person name="Lamendella R."/>
        </authorList>
    </citation>
    <scope>NUCLEOTIDE SEQUENCE [LARGE SCALE GENOMIC DNA]</scope>
    <source>
        <strain evidence="1 2">97B</strain>
    </source>
</reference>